<evidence type="ECO:0000313" key="9">
    <source>
        <dbReference type="Proteomes" id="UP000196386"/>
    </source>
</evidence>
<evidence type="ECO:0000256" key="3">
    <source>
        <dbReference type="ARBA" id="ARBA00022723"/>
    </source>
</evidence>
<dbReference type="PROSITE" id="PS51918">
    <property type="entry name" value="RADICAL_SAM"/>
    <property type="match status" value="1"/>
</dbReference>
<protein>
    <submittedName>
        <fullName evidence="8">AmmeMemoRadiSam system radical SAM enzyme</fullName>
    </submittedName>
</protein>
<evidence type="ECO:0000256" key="6">
    <source>
        <dbReference type="PIRSR" id="PIRSR004869-50"/>
    </source>
</evidence>
<keyword evidence="5 6" id="KW-0411">Iron-sulfur</keyword>
<dbReference type="InterPro" id="IPR016431">
    <property type="entry name" value="Pyrv-formate_lyase-activ_prd"/>
</dbReference>
<organism evidence="8 9">
    <name type="scientific">Anaerotruncus colihominis</name>
    <dbReference type="NCBI Taxonomy" id="169435"/>
    <lineage>
        <taxon>Bacteria</taxon>
        <taxon>Bacillati</taxon>
        <taxon>Bacillota</taxon>
        <taxon>Clostridia</taxon>
        <taxon>Eubacteriales</taxon>
        <taxon>Oscillospiraceae</taxon>
        <taxon>Anaerotruncus</taxon>
    </lineage>
</organism>
<dbReference type="EMBL" id="NFKP01000014">
    <property type="protein sequence ID" value="OUP68789.1"/>
    <property type="molecule type" value="Genomic_DNA"/>
</dbReference>
<evidence type="ECO:0000259" key="7">
    <source>
        <dbReference type="PROSITE" id="PS51918"/>
    </source>
</evidence>
<evidence type="ECO:0000256" key="1">
    <source>
        <dbReference type="ARBA" id="ARBA00022485"/>
    </source>
</evidence>
<dbReference type="PANTHER" id="PTHR30352">
    <property type="entry name" value="PYRUVATE FORMATE-LYASE-ACTIVATING ENZYME"/>
    <property type="match status" value="1"/>
</dbReference>
<dbReference type="NCBIfam" id="TIGR04337">
    <property type="entry name" value="AmmeMemoSam_rS"/>
    <property type="match status" value="1"/>
</dbReference>
<feature type="binding site" evidence="6">
    <location>
        <position position="75"/>
    </location>
    <ligand>
        <name>[4Fe-4S] cluster</name>
        <dbReference type="ChEBI" id="CHEBI:49883"/>
        <note>4Fe-4S-S-AdoMet</note>
    </ligand>
</feature>
<dbReference type="Pfam" id="PF04055">
    <property type="entry name" value="Radical_SAM"/>
    <property type="match status" value="1"/>
</dbReference>
<dbReference type="SUPFAM" id="SSF102114">
    <property type="entry name" value="Radical SAM enzymes"/>
    <property type="match status" value="1"/>
</dbReference>
<name>A0A1Y4MKY4_9FIRM</name>
<dbReference type="RefSeq" id="WP_087301767.1">
    <property type="nucleotide sequence ID" value="NZ_NFKP01000014.1"/>
</dbReference>
<dbReference type="AlphaFoldDB" id="A0A1Y4MKY4"/>
<keyword evidence="3 6" id="KW-0479">Metal-binding</keyword>
<comment type="caution">
    <text evidence="8">The sequence shown here is derived from an EMBL/GenBank/DDBJ whole genome shotgun (WGS) entry which is preliminary data.</text>
</comment>
<dbReference type="GO" id="GO:0046872">
    <property type="term" value="F:metal ion binding"/>
    <property type="evidence" value="ECO:0007669"/>
    <property type="project" value="UniProtKB-KW"/>
</dbReference>
<evidence type="ECO:0000256" key="5">
    <source>
        <dbReference type="ARBA" id="ARBA00023014"/>
    </source>
</evidence>
<dbReference type="PANTHER" id="PTHR30352:SF5">
    <property type="entry name" value="PYRUVATE FORMATE-LYASE 1-ACTIVATING ENZYME"/>
    <property type="match status" value="1"/>
</dbReference>
<gene>
    <name evidence="8" type="ORF">B5F11_11750</name>
</gene>
<dbReference type="PIRSF" id="PIRSF004869">
    <property type="entry name" value="PflX_prd"/>
    <property type="match status" value="1"/>
</dbReference>
<comment type="cofactor">
    <cofactor evidence="6">
        <name>[4Fe-4S] cluster</name>
        <dbReference type="ChEBI" id="CHEBI:49883"/>
    </cofactor>
    <text evidence="6">Binds 1 [4Fe-4S] cluster. The cluster is coordinated with 3 cysteines and an exchangeable S-adenosyl-L-methionine.</text>
</comment>
<dbReference type="InterPro" id="IPR013785">
    <property type="entry name" value="Aldolase_TIM"/>
</dbReference>
<proteinExistence type="predicted"/>
<keyword evidence="1" id="KW-0004">4Fe-4S</keyword>
<sequence length="276" mass="30620">MSRQTCNICPRHCTLEEGESGYCCARSNHDGEIRNDNYGMVTLLSLDQIEKKSLRRFYPGSRVLSVGSYGCNLRCPFCQNYAISMADGMHAGAQYIPPEDLVRRAGEYEPAGNIGLAFTYNEPVVGYEYVRDCARFAARRGFHTVLATNGYICEQPLGELLPYINAMCIDLKGFSEASYSRLGGDLKTVCSTIETAARCCHVEVTVLVIPGENDTPGQMRRLSSWLAGISPEIALHINRFFPHFHMADREATPVDVVFSLADVARRALPYVYVGSC</sequence>
<dbReference type="InterPro" id="IPR058240">
    <property type="entry name" value="rSAM_sf"/>
</dbReference>
<feature type="binding site" evidence="6">
    <location>
        <position position="78"/>
    </location>
    <ligand>
        <name>[4Fe-4S] cluster</name>
        <dbReference type="ChEBI" id="CHEBI:49883"/>
        <note>4Fe-4S-S-AdoMet</note>
    </ligand>
</feature>
<dbReference type="Gene3D" id="3.20.20.70">
    <property type="entry name" value="Aldolase class I"/>
    <property type="match status" value="1"/>
</dbReference>
<accession>A0A1Y4MKY4</accession>
<dbReference type="InterPro" id="IPR034457">
    <property type="entry name" value="Organic_radical-activating"/>
</dbReference>
<dbReference type="CDD" id="cd01335">
    <property type="entry name" value="Radical_SAM"/>
    <property type="match status" value="1"/>
</dbReference>
<dbReference type="Proteomes" id="UP000196386">
    <property type="component" value="Unassembled WGS sequence"/>
</dbReference>
<evidence type="ECO:0000256" key="2">
    <source>
        <dbReference type="ARBA" id="ARBA00022691"/>
    </source>
</evidence>
<dbReference type="SFLD" id="SFLDG01101">
    <property type="entry name" value="Uncharacterised_Radical_SAM_Su"/>
    <property type="match status" value="1"/>
</dbReference>
<evidence type="ECO:0000313" key="8">
    <source>
        <dbReference type="EMBL" id="OUP68789.1"/>
    </source>
</evidence>
<dbReference type="SFLD" id="SFLDS00029">
    <property type="entry name" value="Radical_SAM"/>
    <property type="match status" value="1"/>
</dbReference>
<dbReference type="InterPro" id="IPR027596">
    <property type="entry name" value="AmmeMemoSam_rS"/>
</dbReference>
<dbReference type="InterPro" id="IPR007197">
    <property type="entry name" value="rSAM"/>
</dbReference>
<keyword evidence="4 6" id="KW-0408">Iron</keyword>
<evidence type="ECO:0000256" key="4">
    <source>
        <dbReference type="ARBA" id="ARBA00023004"/>
    </source>
</evidence>
<dbReference type="GO" id="GO:0051539">
    <property type="term" value="F:4 iron, 4 sulfur cluster binding"/>
    <property type="evidence" value="ECO:0007669"/>
    <property type="project" value="UniProtKB-KW"/>
</dbReference>
<feature type="binding site" evidence="6">
    <location>
        <position position="71"/>
    </location>
    <ligand>
        <name>[4Fe-4S] cluster</name>
        <dbReference type="ChEBI" id="CHEBI:49883"/>
        <note>4Fe-4S-S-AdoMet</note>
    </ligand>
</feature>
<reference evidence="9" key="1">
    <citation type="submission" date="2017-04" db="EMBL/GenBank/DDBJ databases">
        <title>Function of individual gut microbiota members based on whole genome sequencing of pure cultures obtained from chicken caecum.</title>
        <authorList>
            <person name="Medvecky M."/>
            <person name="Cejkova D."/>
            <person name="Polansky O."/>
            <person name="Karasova D."/>
            <person name="Kubasova T."/>
            <person name="Cizek A."/>
            <person name="Rychlik I."/>
        </authorList>
    </citation>
    <scope>NUCLEOTIDE SEQUENCE [LARGE SCALE GENOMIC DNA]</scope>
    <source>
        <strain evidence="9">An175</strain>
    </source>
</reference>
<dbReference type="GO" id="GO:0003824">
    <property type="term" value="F:catalytic activity"/>
    <property type="evidence" value="ECO:0007669"/>
    <property type="project" value="InterPro"/>
</dbReference>
<feature type="domain" description="Radical SAM core" evidence="7">
    <location>
        <begin position="56"/>
        <end position="275"/>
    </location>
</feature>
<keyword evidence="2 6" id="KW-0949">S-adenosyl-L-methionine</keyword>